<name>A0A365U7W3_9RHOB</name>
<dbReference type="PANTHER" id="PTHR33164:SF57">
    <property type="entry name" value="MARR-FAMILY TRANSCRIPTIONAL REGULATOR"/>
    <property type="match status" value="1"/>
</dbReference>
<evidence type="ECO:0000256" key="3">
    <source>
        <dbReference type="ARBA" id="ARBA00023163"/>
    </source>
</evidence>
<protein>
    <submittedName>
        <fullName evidence="5">MarR family transcriptional regulator</fullName>
    </submittedName>
</protein>
<reference evidence="5 6" key="1">
    <citation type="submission" date="2018-07" db="EMBL/GenBank/DDBJ databases">
        <title>Rhodosalinus sp. strain E84T genomic sequence and assembly.</title>
        <authorList>
            <person name="Liu Z.-W."/>
            <person name="Lu D.-C."/>
        </authorList>
    </citation>
    <scope>NUCLEOTIDE SEQUENCE [LARGE SCALE GENOMIC DNA]</scope>
    <source>
        <strain evidence="5 6">E84</strain>
    </source>
</reference>
<dbReference type="EMBL" id="QNTQ01000008">
    <property type="protein sequence ID" value="RBI84918.1"/>
    <property type="molecule type" value="Genomic_DNA"/>
</dbReference>
<dbReference type="Gene3D" id="1.10.10.10">
    <property type="entry name" value="Winged helix-like DNA-binding domain superfamily/Winged helix DNA-binding domain"/>
    <property type="match status" value="1"/>
</dbReference>
<dbReference type="InterPro" id="IPR000835">
    <property type="entry name" value="HTH_MarR-typ"/>
</dbReference>
<dbReference type="GO" id="GO:0003700">
    <property type="term" value="F:DNA-binding transcription factor activity"/>
    <property type="evidence" value="ECO:0007669"/>
    <property type="project" value="InterPro"/>
</dbReference>
<dbReference type="GO" id="GO:0003677">
    <property type="term" value="F:DNA binding"/>
    <property type="evidence" value="ECO:0007669"/>
    <property type="project" value="UniProtKB-KW"/>
</dbReference>
<feature type="domain" description="HTH marR-type" evidence="4">
    <location>
        <begin position="24"/>
        <end position="158"/>
    </location>
</feature>
<dbReference type="AlphaFoldDB" id="A0A365U7W3"/>
<dbReference type="Proteomes" id="UP000253370">
    <property type="component" value="Unassembled WGS sequence"/>
</dbReference>
<dbReference type="PRINTS" id="PR00598">
    <property type="entry name" value="HTHMARR"/>
</dbReference>
<dbReference type="InterPro" id="IPR039422">
    <property type="entry name" value="MarR/SlyA-like"/>
</dbReference>
<dbReference type="SMART" id="SM00347">
    <property type="entry name" value="HTH_MARR"/>
    <property type="match status" value="1"/>
</dbReference>
<keyword evidence="2" id="KW-0238">DNA-binding</keyword>
<dbReference type="PANTHER" id="PTHR33164">
    <property type="entry name" value="TRANSCRIPTIONAL REGULATOR, MARR FAMILY"/>
    <property type="match status" value="1"/>
</dbReference>
<dbReference type="SUPFAM" id="SSF46785">
    <property type="entry name" value="Winged helix' DNA-binding domain"/>
    <property type="match status" value="1"/>
</dbReference>
<dbReference type="PROSITE" id="PS50995">
    <property type="entry name" value="HTH_MARR_2"/>
    <property type="match status" value="1"/>
</dbReference>
<dbReference type="OrthoDB" id="7063965at2"/>
<dbReference type="InterPro" id="IPR036388">
    <property type="entry name" value="WH-like_DNA-bd_sf"/>
</dbReference>
<evidence type="ECO:0000313" key="5">
    <source>
        <dbReference type="EMBL" id="RBI84918.1"/>
    </source>
</evidence>
<dbReference type="InterPro" id="IPR023187">
    <property type="entry name" value="Tscrpt_reg_MarR-type_CS"/>
</dbReference>
<dbReference type="InterPro" id="IPR036390">
    <property type="entry name" value="WH_DNA-bd_sf"/>
</dbReference>
<evidence type="ECO:0000313" key="6">
    <source>
        <dbReference type="Proteomes" id="UP000253370"/>
    </source>
</evidence>
<comment type="caution">
    <text evidence="5">The sequence shown here is derived from an EMBL/GenBank/DDBJ whole genome shotgun (WGS) entry which is preliminary data.</text>
</comment>
<dbReference type="PROSITE" id="PS01117">
    <property type="entry name" value="HTH_MARR_1"/>
    <property type="match status" value="1"/>
</dbReference>
<dbReference type="RefSeq" id="WP_113289246.1">
    <property type="nucleotide sequence ID" value="NZ_QNTQ01000008.1"/>
</dbReference>
<evidence type="ECO:0000259" key="4">
    <source>
        <dbReference type="PROSITE" id="PS50995"/>
    </source>
</evidence>
<accession>A0A365U7W3</accession>
<sequence length="167" mass="19064">MSAPEPRTPDRAEEAARAPLSKQRLRLWLRMLEATRHIEARLRDELRTEHDSTLPRFDVLAALYRRPAGLRMSELSAMLKVSNGNVTGIVERLAGEGHVERLRVEGDRRAMRVRLTEDGRARFAEMAGWHEARVNELLKDITAEELDPAIELLARIGRDQHDADGRD</sequence>
<proteinExistence type="predicted"/>
<evidence type="ECO:0000256" key="2">
    <source>
        <dbReference type="ARBA" id="ARBA00023125"/>
    </source>
</evidence>
<dbReference type="GO" id="GO:0006950">
    <property type="term" value="P:response to stress"/>
    <property type="evidence" value="ECO:0007669"/>
    <property type="project" value="TreeGrafter"/>
</dbReference>
<dbReference type="Pfam" id="PF12802">
    <property type="entry name" value="MarR_2"/>
    <property type="match status" value="1"/>
</dbReference>
<keyword evidence="3" id="KW-0804">Transcription</keyword>
<keyword evidence="6" id="KW-1185">Reference proteome</keyword>
<keyword evidence="1" id="KW-0805">Transcription regulation</keyword>
<organism evidence="5 6">
    <name type="scientific">Rhodosalinus halophilus</name>
    <dbReference type="NCBI Taxonomy" id="2259333"/>
    <lineage>
        <taxon>Bacteria</taxon>
        <taxon>Pseudomonadati</taxon>
        <taxon>Pseudomonadota</taxon>
        <taxon>Alphaproteobacteria</taxon>
        <taxon>Rhodobacterales</taxon>
        <taxon>Paracoccaceae</taxon>
        <taxon>Rhodosalinus</taxon>
    </lineage>
</organism>
<gene>
    <name evidence="5" type="ORF">DRV85_09615</name>
</gene>
<evidence type="ECO:0000256" key="1">
    <source>
        <dbReference type="ARBA" id="ARBA00023015"/>
    </source>
</evidence>